<comment type="caution">
    <text evidence="3">The sequence shown here is derived from an EMBL/GenBank/DDBJ whole genome shotgun (WGS) entry which is preliminary data.</text>
</comment>
<feature type="region of interest" description="Disordered" evidence="1">
    <location>
        <begin position="1"/>
        <end position="35"/>
    </location>
</feature>
<evidence type="ECO:0000313" key="3">
    <source>
        <dbReference type="EMBL" id="RKN71603.1"/>
    </source>
</evidence>
<dbReference type="PANTHER" id="PTHR34989">
    <property type="entry name" value="PROTEIN HDED"/>
    <property type="match status" value="1"/>
</dbReference>
<dbReference type="PANTHER" id="PTHR34989:SF1">
    <property type="entry name" value="PROTEIN HDED"/>
    <property type="match status" value="1"/>
</dbReference>
<accession>A0A3B0BED4</accession>
<keyword evidence="2" id="KW-0812">Transmembrane</keyword>
<dbReference type="EMBL" id="RBAM01000006">
    <property type="protein sequence ID" value="RKN71603.1"/>
    <property type="molecule type" value="Genomic_DNA"/>
</dbReference>
<feature type="compositionally biased region" description="Basic and acidic residues" evidence="1">
    <location>
        <begin position="26"/>
        <end position="35"/>
    </location>
</feature>
<proteinExistence type="predicted"/>
<dbReference type="AlphaFoldDB" id="A0A3B0BED4"/>
<feature type="transmembrane region" description="Helical" evidence="2">
    <location>
        <begin position="55"/>
        <end position="73"/>
    </location>
</feature>
<evidence type="ECO:0000313" key="4">
    <source>
        <dbReference type="Proteomes" id="UP000270343"/>
    </source>
</evidence>
<name>A0A3B0BED4_9ACTN</name>
<dbReference type="GO" id="GO:0005886">
    <property type="term" value="C:plasma membrane"/>
    <property type="evidence" value="ECO:0007669"/>
    <property type="project" value="TreeGrafter"/>
</dbReference>
<keyword evidence="2" id="KW-1133">Transmembrane helix</keyword>
<evidence type="ECO:0000256" key="1">
    <source>
        <dbReference type="SAM" id="MobiDB-lite"/>
    </source>
</evidence>
<dbReference type="InterPro" id="IPR005325">
    <property type="entry name" value="DUF308_memb"/>
</dbReference>
<protein>
    <submittedName>
        <fullName evidence="3">HdeD family acid-resistance protein</fullName>
    </submittedName>
</protein>
<feature type="region of interest" description="Disordered" evidence="1">
    <location>
        <begin position="224"/>
        <end position="249"/>
    </location>
</feature>
<keyword evidence="4" id="KW-1185">Reference proteome</keyword>
<feature type="transmembrane region" description="Helical" evidence="2">
    <location>
        <begin position="167"/>
        <end position="185"/>
    </location>
</feature>
<dbReference type="Pfam" id="PF03729">
    <property type="entry name" value="DUF308"/>
    <property type="match status" value="2"/>
</dbReference>
<feature type="transmembrane region" description="Helical" evidence="2">
    <location>
        <begin position="79"/>
        <end position="99"/>
    </location>
</feature>
<dbReference type="Proteomes" id="UP000270343">
    <property type="component" value="Unassembled WGS sequence"/>
</dbReference>
<feature type="transmembrane region" description="Helical" evidence="2">
    <location>
        <begin position="135"/>
        <end position="160"/>
    </location>
</feature>
<dbReference type="OrthoDB" id="3577181at2"/>
<sequence length="249" mass="25331">MSFSSNGSGGPSGPSGSNEFQASHQARTDVGEPDARAPADIPSGLTMLANAGWQVLVSAGVASVALGVVVLAWPKASLTVVGVLFGIYLLAMGVFQLAGAFGTHIPGHMRALGFVSGAICVLLGLVAFRGPAQSLLLLALWIGFGWLLRGVMLTGVALSVPALPARGWQVFLGVISVLAGIVVITSPFESIAVLTMVVGIMLVVMGVIEVGHGIRLRARLGKLSAPSAPQGGAGGTGGRGHRWHAHPQH</sequence>
<organism evidence="3 4">
    <name type="scientific">Streptomyces klenkii</name>
    <dbReference type="NCBI Taxonomy" id="1420899"/>
    <lineage>
        <taxon>Bacteria</taxon>
        <taxon>Bacillati</taxon>
        <taxon>Actinomycetota</taxon>
        <taxon>Actinomycetes</taxon>
        <taxon>Kitasatosporales</taxon>
        <taxon>Streptomycetaceae</taxon>
        <taxon>Streptomyces</taxon>
    </lineage>
</organism>
<dbReference type="InterPro" id="IPR052712">
    <property type="entry name" value="Acid_resist_chaperone_HdeD"/>
</dbReference>
<feature type="transmembrane region" description="Helical" evidence="2">
    <location>
        <begin position="191"/>
        <end position="214"/>
    </location>
</feature>
<keyword evidence="2" id="KW-0472">Membrane</keyword>
<feature type="transmembrane region" description="Helical" evidence="2">
    <location>
        <begin position="111"/>
        <end position="129"/>
    </location>
</feature>
<evidence type="ECO:0000256" key="2">
    <source>
        <dbReference type="SAM" id="Phobius"/>
    </source>
</evidence>
<gene>
    <name evidence="3" type="ORF">D7231_16500</name>
</gene>
<feature type="compositionally biased region" description="Basic residues" evidence="1">
    <location>
        <begin position="239"/>
        <end position="249"/>
    </location>
</feature>
<reference evidence="3 4" key="1">
    <citation type="journal article" date="2015" name="Antonie Van Leeuwenhoek">
        <title>Streptomyces klenkii sp. nov., isolated from deep marine sediment.</title>
        <authorList>
            <person name="Veyisoglu A."/>
            <person name="Sahin N."/>
        </authorList>
    </citation>
    <scope>NUCLEOTIDE SEQUENCE [LARGE SCALE GENOMIC DNA]</scope>
    <source>
        <strain evidence="3 4">KCTC 29202</strain>
    </source>
</reference>